<keyword evidence="2" id="KW-1003">Cell membrane</keyword>
<reference evidence="7" key="1">
    <citation type="journal article" date="2014" name="Genome Biol.">
        <title>Genome analysis of a major urban malaria vector mosquito, Anopheles stephensi.</title>
        <authorList>
            <person name="Jiang X."/>
            <person name="Peery A."/>
            <person name="Hall A.B."/>
            <person name="Sharma A."/>
            <person name="Chen X.G."/>
            <person name="Waterhouse R.M."/>
            <person name="Komissarov A."/>
            <person name="Riehle M.M."/>
            <person name="Shouche Y."/>
            <person name="Sharakhova M.V."/>
            <person name="Lawson D."/>
            <person name="Pakpour N."/>
            <person name="Arensburger P."/>
            <person name="Davidson V.L."/>
            <person name="Eiglmeier K."/>
            <person name="Emrich S."/>
            <person name="George P."/>
            <person name="Kennedy R.C."/>
            <person name="Mane S.P."/>
            <person name="Maslen G."/>
            <person name="Oringanje C."/>
            <person name="Qi Y."/>
            <person name="Settlage R."/>
            <person name="Tojo M."/>
            <person name="Tubio J.M."/>
            <person name="Unger M.F."/>
            <person name="Wang B."/>
            <person name="Vernick K.D."/>
            <person name="Ribeiro J.M."/>
            <person name="James A.A."/>
            <person name="Michel K."/>
            <person name="Riehle M.A."/>
            <person name="Luckhart S."/>
            <person name="Sharakhov I.V."/>
            <person name="Tu Z."/>
        </authorList>
    </citation>
    <scope>NUCLEOTIDE SEQUENCE [LARGE SCALE GENOMIC DNA]</scope>
    <source>
        <strain evidence="7">Indian</strain>
    </source>
</reference>
<name>A0A182Y838_ANOST</name>
<evidence type="ECO:0000256" key="3">
    <source>
        <dbReference type="ARBA" id="ARBA00022692"/>
    </source>
</evidence>
<keyword evidence="5" id="KW-0472">Membrane</keyword>
<reference evidence="6" key="2">
    <citation type="submission" date="2020-05" db="UniProtKB">
        <authorList>
            <consortium name="EnsemblMetazoa"/>
        </authorList>
    </citation>
    <scope>IDENTIFICATION</scope>
    <source>
        <strain evidence="6">Indian</strain>
    </source>
</reference>
<evidence type="ECO:0000256" key="4">
    <source>
        <dbReference type="ARBA" id="ARBA00022989"/>
    </source>
</evidence>
<dbReference type="GO" id="GO:0050909">
    <property type="term" value="P:sensory perception of taste"/>
    <property type="evidence" value="ECO:0007669"/>
    <property type="project" value="InterPro"/>
</dbReference>
<comment type="subcellular location">
    <subcellularLocation>
        <location evidence="1">Cell membrane</location>
        <topology evidence="1">Multi-pass membrane protein</topology>
    </subcellularLocation>
</comment>
<evidence type="ECO:0000313" key="7">
    <source>
        <dbReference type="Proteomes" id="UP000076408"/>
    </source>
</evidence>
<dbReference type="InterPro" id="IPR013604">
    <property type="entry name" value="7TM_chemorcpt"/>
</dbReference>
<sequence>MCPAKMDTAFYQNLLTKRFRFLLNIVQWFIFLPYRFKLEEKQQLLNGDVRYCILMRRDALPLIPGVYVLIVLVTLLWPETCASFERHIYHELVQLLTLYDDPASHTDRILVSVARETKCLLMLYLIDVLVTTASLCLELDHPISTLRCLSYLIPFIAIMMSVLKYNALMLTIGRIAASLNDDLRDLTRNAIRTCRAN</sequence>
<dbReference type="Proteomes" id="UP000076408">
    <property type="component" value="Unassembled WGS sequence"/>
</dbReference>
<evidence type="ECO:0000256" key="5">
    <source>
        <dbReference type="ARBA" id="ARBA00023136"/>
    </source>
</evidence>
<dbReference type="VEuPathDB" id="VectorBase:ASTE015963"/>
<keyword evidence="4" id="KW-1133">Transmembrane helix</keyword>
<dbReference type="Pfam" id="PF08395">
    <property type="entry name" value="7tm_7"/>
    <property type="match status" value="1"/>
</dbReference>
<protein>
    <submittedName>
        <fullName evidence="6">Uncharacterized protein</fullName>
    </submittedName>
</protein>
<keyword evidence="3" id="KW-0812">Transmembrane</keyword>
<keyword evidence="7" id="KW-1185">Reference proteome</keyword>
<proteinExistence type="predicted"/>
<dbReference type="AlphaFoldDB" id="A0A182Y838"/>
<evidence type="ECO:0000256" key="2">
    <source>
        <dbReference type="ARBA" id="ARBA00022475"/>
    </source>
</evidence>
<accession>A0A182Y838</accession>
<dbReference type="GO" id="GO:0005886">
    <property type="term" value="C:plasma membrane"/>
    <property type="evidence" value="ECO:0007669"/>
    <property type="project" value="UniProtKB-SubCell"/>
</dbReference>
<evidence type="ECO:0000313" key="6">
    <source>
        <dbReference type="EnsemblMetazoa" id="ASTEI04624-PA"/>
    </source>
</evidence>
<dbReference type="STRING" id="30069.A0A182Y838"/>
<evidence type="ECO:0000256" key="1">
    <source>
        <dbReference type="ARBA" id="ARBA00004651"/>
    </source>
</evidence>
<organism evidence="6 7">
    <name type="scientific">Anopheles stephensi</name>
    <name type="common">Indo-Pakistan malaria mosquito</name>
    <dbReference type="NCBI Taxonomy" id="30069"/>
    <lineage>
        <taxon>Eukaryota</taxon>
        <taxon>Metazoa</taxon>
        <taxon>Ecdysozoa</taxon>
        <taxon>Arthropoda</taxon>
        <taxon>Hexapoda</taxon>
        <taxon>Insecta</taxon>
        <taxon>Pterygota</taxon>
        <taxon>Neoptera</taxon>
        <taxon>Endopterygota</taxon>
        <taxon>Diptera</taxon>
        <taxon>Nematocera</taxon>
        <taxon>Culicoidea</taxon>
        <taxon>Culicidae</taxon>
        <taxon>Anophelinae</taxon>
        <taxon>Anopheles</taxon>
    </lineage>
</organism>
<dbReference type="VEuPathDB" id="VectorBase:ASTEI04624"/>
<dbReference type="EnsemblMetazoa" id="ASTEI04624-RA">
    <property type="protein sequence ID" value="ASTEI04624-PA"/>
    <property type="gene ID" value="ASTEI04624"/>
</dbReference>